<comment type="caution">
    <text evidence="9">The sequence shown here is derived from an EMBL/GenBank/DDBJ whole genome shotgun (WGS) entry which is preliminary data.</text>
</comment>
<dbReference type="Pfam" id="PF07690">
    <property type="entry name" value="MFS_1"/>
    <property type="match status" value="1"/>
</dbReference>
<keyword evidence="4 7" id="KW-0812">Transmembrane</keyword>
<dbReference type="Proteomes" id="UP000568380">
    <property type="component" value="Unassembled WGS sequence"/>
</dbReference>
<dbReference type="RefSeq" id="WP_184969125.1">
    <property type="nucleotide sequence ID" value="NZ_JACHIN010000011.1"/>
</dbReference>
<feature type="transmembrane region" description="Helical" evidence="7">
    <location>
        <begin position="12"/>
        <end position="33"/>
    </location>
</feature>
<dbReference type="InterPro" id="IPR036259">
    <property type="entry name" value="MFS_trans_sf"/>
</dbReference>
<keyword evidence="3" id="KW-1003">Cell membrane</keyword>
<feature type="domain" description="Major facilitator superfamily (MFS) profile" evidence="8">
    <location>
        <begin position="1"/>
        <end position="185"/>
    </location>
</feature>
<feature type="transmembrane region" description="Helical" evidence="7">
    <location>
        <begin position="161"/>
        <end position="181"/>
    </location>
</feature>
<accession>A0A7W8A8L8</accession>
<dbReference type="GO" id="GO:0022857">
    <property type="term" value="F:transmembrane transporter activity"/>
    <property type="evidence" value="ECO:0007669"/>
    <property type="project" value="InterPro"/>
</dbReference>
<evidence type="ECO:0000256" key="4">
    <source>
        <dbReference type="ARBA" id="ARBA00022692"/>
    </source>
</evidence>
<evidence type="ECO:0000256" key="7">
    <source>
        <dbReference type="SAM" id="Phobius"/>
    </source>
</evidence>
<evidence type="ECO:0000313" key="10">
    <source>
        <dbReference type="Proteomes" id="UP000568380"/>
    </source>
</evidence>
<evidence type="ECO:0000256" key="1">
    <source>
        <dbReference type="ARBA" id="ARBA00004651"/>
    </source>
</evidence>
<sequence>MAQYTASVRRLLVSGLVDYLGAGLFLAFSAVYFTQLVGLTIAQVGLGMGAAGCVAMAGATPLGRLADRVGVRRMLVALHLVRAGGTAAYAVVGEFWGFLAAVTVVTVADQAIAALTQAFVAELAGEERRGRVMAAYRTIANIGISVGGPLGGLLTGASGRSAFQVTLLVNAVAYLLTALLVRTIGQHGTTAPAPAPSPVRRSRALRDRRLLAFAGIDTLLQLWLPVLNLGFPLWLIADGQVPRAWIGPLYAINTVLGVALMVPSARFTASVKAARRCQVAGAVALAAACLAFWASWFPVAIVVLTFGEIAVVAAAWTLSYALAPGERRAEYLAAFGMGRSFGRYVLGPLLVTGLLQAVGGATWAILAALFCAAALATLLPRDPGA</sequence>
<evidence type="ECO:0000256" key="2">
    <source>
        <dbReference type="ARBA" id="ARBA00022448"/>
    </source>
</evidence>
<keyword evidence="5 7" id="KW-1133">Transmembrane helix</keyword>
<evidence type="ECO:0000256" key="3">
    <source>
        <dbReference type="ARBA" id="ARBA00022475"/>
    </source>
</evidence>
<reference evidence="9 10" key="1">
    <citation type="submission" date="2020-08" db="EMBL/GenBank/DDBJ databases">
        <title>Genomic Encyclopedia of Type Strains, Phase IV (KMG-IV): sequencing the most valuable type-strain genomes for metagenomic binning, comparative biology and taxonomic classification.</title>
        <authorList>
            <person name="Goeker M."/>
        </authorList>
    </citation>
    <scope>NUCLEOTIDE SEQUENCE [LARGE SCALE GENOMIC DNA]</scope>
    <source>
        <strain evidence="9 10">DSM 45385</strain>
    </source>
</reference>
<dbReference type="EMBL" id="JACHIN010000011">
    <property type="protein sequence ID" value="MBB5081607.1"/>
    <property type="molecule type" value="Genomic_DNA"/>
</dbReference>
<feature type="transmembrane region" description="Helical" evidence="7">
    <location>
        <begin position="39"/>
        <end position="62"/>
    </location>
</feature>
<dbReference type="GO" id="GO:0005886">
    <property type="term" value="C:plasma membrane"/>
    <property type="evidence" value="ECO:0007669"/>
    <property type="project" value="UniProtKB-SubCell"/>
</dbReference>
<dbReference type="PROSITE" id="PS50850">
    <property type="entry name" value="MFS"/>
    <property type="match status" value="1"/>
</dbReference>
<dbReference type="InterPro" id="IPR011701">
    <property type="entry name" value="MFS"/>
</dbReference>
<evidence type="ECO:0000256" key="6">
    <source>
        <dbReference type="ARBA" id="ARBA00023136"/>
    </source>
</evidence>
<gene>
    <name evidence="9" type="ORF">HNR40_007102</name>
</gene>
<feature type="transmembrane region" description="Helical" evidence="7">
    <location>
        <begin position="210"/>
        <end position="237"/>
    </location>
</feature>
<name>A0A7W8A8L8_9ACTN</name>
<feature type="transmembrane region" description="Helical" evidence="7">
    <location>
        <begin position="279"/>
        <end position="296"/>
    </location>
</feature>
<protein>
    <submittedName>
        <fullName evidence="9">MFS family permease</fullName>
    </submittedName>
</protein>
<keyword evidence="2" id="KW-0813">Transport</keyword>
<dbReference type="PANTHER" id="PTHR23517:SF2">
    <property type="entry name" value="MULTIDRUG RESISTANCE PROTEIN MDTH"/>
    <property type="match status" value="1"/>
</dbReference>
<evidence type="ECO:0000313" key="9">
    <source>
        <dbReference type="EMBL" id="MBB5081607.1"/>
    </source>
</evidence>
<feature type="transmembrane region" description="Helical" evidence="7">
    <location>
        <begin position="249"/>
        <end position="267"/>
    </location>
</feature>
<evidence type="ECO:0000256" key="5">
    <source>
        <dbReference type="ARBA" id="ARBA00022989"/>
    </source>
</evidence>
<feature type="transmembrane region" description="Helical" evidence="7">
    <location>
        <begin position="133"/>
        <end position="155"/>
    </location>
</feature>
<dbReference type="InterPro" id="IPR050171">
    <property type="entry name" value="MFS_Transporters"/>
</dbReference>
<feature type="transmembrane region" description="Helical" evidence="7">
    <location>
        <begin position="302"/>
        <end position="323"/>
    </location>
</feature>
<keyword evidence="6 7" id="KW-0472">Membrane</keyword>
<keyword evidence="10" id="KW-1185">Reference proteome</keyword>
<dbReference type="InterPro" id="IPR020846">
    <property type="entry name" value="MFS_dom"/>
</dbReference>
<feature type="transmembrane region" description="Helical" evidence="7">
    <location>
        <begin position="344"/>
        <end position="376"/>
    </location>
</feature>
<evidence type="ECO:0000259" key="8">
    <source>
        <dbReference type="PROSITE" id="PS50850"/>
    </source>
</evidence>
<dbReference type="PANTHER" id="PTHR23517">
    <property type="entry name" value="RESISTANCE PROTEIN MDTM, PUTATIVE-RELATED-RELATED"/>
    <property type="match status" value="1"/>
</dbReference>
<dbReference type="Gene3D" id="1.20.1250.20">
    <property type="entry name" value="MFS general substrate transporter like domains"/>
    <property type="match status" value="1"/>
</dbReference>
<comment type="subcellular location">
    <subcellularLocation>
        <location evidence="1">Cell membrane</location>
        <topology evidence="1">Multi-pass membrane protein</topology>
    </subcellularLocation>
</comment>
<dbReference type="SUPFAM" id="SSF103473">
    <property type="entry name" value="MFS general substrate transporter"/>
    <property type="match status" value="1"/>
</dbReference>
<dbReference type="AlphaFoldDB" id="A0A7W8A8L8"/>
<organism evidence="9 10">
    <name type="scientific">Nonomuraea endophytica</name>
    <dbReference type="NCBI Taxonomy" id="714136"/>
    <lineage>
        <taxon>Bacteria</taxon>
        <taxon>Bacillati</taxon>
        <taxon>Actinomycetota</taxon>
        <taxon>Actinomycetes</taxon>
        <taxon>Streptosporangiales</taxon>
        <taxon>Streptosporangiaceae</taxon>
        <taxon>Nonomuraea</taxon>
    </lineage>
</organism>
<proteinExistence type="predicted"/>